<keyword evidence="2 3" id="KW-0238">DNA-binding</keyword>
<dbReference type="PRINTS" id="PR00454">
    <property type="entry name" value="ETSDOMAIN"/>
</dbReference>
<dbReference type="InterPro" id="IPR000418">
    <property type="entry name" value="Ets_dom"/>
</dbReference>
<gene>
    <name evidence="5" type="ORF">ACJMK2_021009</name>
</gene>
<dbReference type="InterPro" id="IPR036388">
    <property type="entry name" value="WH-like_DNA-bd_sf"/>
</dbReference>
<dbReference type="Pfam" id="PF00178">
    <property type="entry name" value="Ets"/>
    <property type="match status" value="1"/>
</dbReference>
<proteinExistence type="inferred from homology"/>
<sequence>MRTRWKSRNNFPFFAKQEEIDTWKRPSNSMSIKEAVQLGPTSLEIHIPDVDDPGQQKSSDQKIHNVRNISQQYPTTCRRCQQASTMEMNYPKQYSSVSDFSNLLPNPPTPNRSGKQRIRGCRLWEFILNLLRDTHFNPKYICWENEEEGKFRIVNSKELARLWGSKKGNTNMTYEKMSRAMRYYYKKKVLAPVLGKRLVYSFGPRANWKR</sequence>
<keyword evidence="6" id="KW-1185">Reference proteome</keyword>
<dbReference type="PROSITE" id="PS50061">
    <property type="entry name" value="ETS_DOMAIN_3"/>
    <property type="match status" value="1"/>
</dbReference>
<evidence type="ECO:0000259" key="4">
    <source>
        <dbReference type="PROSITE" id="PS50061"/>
    </source>
</evidence>
<dbReference type="PANTHER" id="PTHR11849">
    <property type="entry name" value="ETS"/>
    <property type="match status" value="1"/>
</dbReference>
<dbReference type="Gene3D" id="1.10.10.10">
    <property type="entry name" value="Winged helix-like DNA-binding domain superfamily/Winged helix DNA-binding domain"/>
    <property type="match status" value="1"/>
</dbReference>
<comment type="caution">
    <text evidence="5">The sequence shown here is derived from an EMBL/GenBank/DDBJ whole genome shotgun (WGS) entry which is preliminary data.</text>
</comment>
<feature type="domain" description="ETS" evidence="4">
    <location>
        <begin position="121"/>
        <end position="203"/>
    </location>
</feature>
<dbReference type="GO" id="GO:0003677">
    <property type="term" value="F:DNA binding"/>
    <property type="evidence" value="ECO:0007669"/>
    <property type="project" value="UniProtKB-KW"/>
</dbReference>
<dbReference type="SUPFAM" id="SSF46785">
    <property type="entry name" value="Winged helix' DNA-binding domain"/>
    <property type="match status" value="1"/>
</dbReference>
<evidence type="ECO:0000256" key="3">
    <source>
        <dbReference type="RuleBase" id="RU004019"/>
    </source>
</evidence>
<evidence type="ECO:0000256" key="2">
    <source>
        <dbReference type="ARBA" id="ARBA00023125"/>
    </source>
</evidence>
<evidence type="ECO:0000313" key="6">
    <source>
        <dbReference type="Proteomes" id="UP001634394"/>
    </source>
</evidence>
<dbReference type="SMART" id="SM00413">
    <property type="entry name" value="ETS"/>
    <property type="match status" value="1"/>
</dbReference>
<comment type="similarity">
    <text evidence="1 3">Belongs to the ETS family.</text>
</comment>
<dbReference type="Proteomes" id="UP001634394">
    <property type="component" value="Unassembled WGS sequence"/>
</dbReference>
<dbReference type="InterPro" id="IPR046328">
    <property type="entry name" value="ETS_fam"/>
</dbReference>
<dbReference type="AlphaFoldDB" id="A0ABD3U381"/>
<dbReference type="PANTHER" id="PTHR11849:SF190">
    <property type="entry name" value="ETS-DOMAIN PROTEIN"/>
    <property type="match status" value="1"/>
</dbReference>
<evidence type="ECO:0000256" key="1">
    <source>
        <dbReference type="ARBA" id="ARBA00005562"/>
    </source>
</evidence>
<dbReference type="InterPro" id="IPR036390">
    <property type="entry name" value="WH_DNA-bd_sf"/>
</dbReference>
<dbReference type="GO" id="GO:0005634">
    <property type="term" value="C:nucleus"/>
    <property type="evidence" value="ECO:0007669"/>
    <property type="project" value="UniProtKB-SubCell"/>
</dbReference>
<evidence type="ECO:0000313" key="5">
    <source>
        <dbReference type="EMBL" id="KAL3843053.1"/>
    </source>
</evidence>
<comment type="subcellular location">
    <subcellularLocation>
        <location evidence="3">Nucleus</location>
    </subcellularLocation>
</comment>
<dbReference type="EMBL" id="JBJQND010000017">
    <property type="protein sequence ID" value="KAL3843053.1"/>
    <property type="molecule type" value="Genomic_DNA"/>
</dbReference>
<organism evidence="5 6">
    <name type="scientific">Sinanodonta woodiana</name>
    <name type="common">Chinese pond mussel</name>
    <name type="synonym">Anodonta woodiana</name>
    <dbReference type="NCBI Taxonomy" id="1069815"/>
    <lineage>
        <taxon>Eukaryota</taxon>
        <taxon>Metazoa</taxon>
        <taxon>Spiralia</taxon>
        <taxon>Lophotrochozoa</taxon>
        <taxon>Mollusca</taxon>
        <taxon>Bivalvia</taxon>
        <taxon>Autobranchia</taxon>
        <taxon>Heteroconchia</taxon>
        <taxon>Palaeoheterodonta</taxon>
        <taxon>Unionida</taxon>
        <taxon>Unionoidea</taxon>
        <taxon>Unionidae</taxon>
        <taxon>Unioninae</taxon>
        <taxon>Sinanodonta</taxon>
    </lineage>
</organism>
<accession>A0ABD3U381</accession>
<keyword evidence="3" id="KW-0539">Nucleus</keyword>
<reference evidence="5 6" key="1">
    <citation type="submission" date="2024-11" db="EMBL/GenBank/DDBJ databases">
        <title>Chromosome-level genome assembly of the freshwater bivalve Anodonta woodiana.</title>
        <authorList>
            <person name="Chen X."/>
        </authorList>
    </citation>
    <scope>NUCLEOTIDE SEQUENCE [LARGE SCALE GENOMIC DNA]</scope>
    <source>
        <strain evidence="5">MN2024</strain>
        <tissue evidence="5">Gills</tissue>
    </source>
</reference>
<protein>
    <recommendedName>
        <fullName evidence="4">ETS domain-containing protein</fullName>
    </recommendedName>
</protein>
<name>A0ABD3U381_SINWO</name>